<evidence type="ECO:0000313" key="2">
    <source>
        <dbReference type="Proteomes" id="UP001162992"/>
    </source>
</evidence>
<protein>
    <submittedName>
        <fullName evidence="1">Uncharacterized protein</fullName>
    </submittedName>
</protein>
<gene>
    <name evidence="1" type="ORF">O6H91_03G027700</name>
</gene>
<dbReference type="EMBL" id="CM055094">
    <property type="protein sequence ID" value="KAJ7561414.1"/>
    <property type="molecule type" value="Genomic_DNA"/>
</dbReference>
<organism evidence="1 2">
    <name type="scientific">Diphasiastrum complanatum</name>
    <name type="common">Issler's clubmoss</name>
    <name type="synonym">Lycopodium complanatum</name>
    <dbReference type="NCBI Taxonomy" id="34168"/>
    <lineage>
        <taxon>Eukaryota</taxon>
        <taxon>Viridiplantae</taxon>
        <taxon>Streptophyta</taxon>
        <taxon>Embryophyta</taxon>
        <taxon>Tracheophyta</taxon>
        <taxon>Lycopodiopsida</taxon>
        <taxon>Lycopodiales</taxon>
        <taxon>Lycopodiaceae</taxon>
        <taxon>Lycopodioideae</taxon>
        <taxon>Diphasiastrum</taxon>
    </lineage>
</organism>
<name>A0ACC2E4R1_DIPCM</name>
<comment type="caution">
    <text evidence="1">The sequence shown here is derived from an EMBL/GenBank/DDBJ whole genome shotgun (WGS) entry which is preliminary data.</text>
</comment>
<dbReference type="Proteomes" id="UP001162992">
    <property type="component" value="Chromosome 3"/>
</dbReference>
<evidence type="ECO:0000313" key="1">
    <source>
        <dbReference type="EMBL" id="KAJ7561414.1"/>
    </source>
</evidence>
<accession>A0ACC2E4R1</accession>
<sequence>MIQLQLPTGGSSAEASYLPLSRARAPFLAVYIAKAMDAAVGPESGDMTSVDRKGLVALQQSFSQVQFLLDHNRLLIKEINHNHESDIPESLGRNTALINELNGNIKKVLNLYTNLSTAFLKTFENPSEDITPATSKTEKVMLKSATVQGLKRVRSF</sequence>
<keyword evidence="2" id="KW-1185">Reference proteome</keyword>
<reference evidence="2" key="1">
    <citation type="journal article" date="2024" name="Proc. Natl. Acad. Sci. U.S.A.">
        <title>Extraordinary preservation of gene collinearity over three hundred million years revealed in homosporous lycophytes.</title>
        <authorList>
            <person name="Li C."/>
            <person name="Wickell D."/>
            <person name="Kuo L.Y."/>
            <person name="Chen X."/>
            <person name="Nie B."/>
            <person name="Liao X."/>
            <person name="Peng D."/>
            <person name="Ji J."/>
            <person name="Jenkins J."/>
            <person name="Williams M."/>
            <person name="Shu S."/>
            <person name="Plott C."/>
            <person name="Barry K."/>
            <person name="Rajasekar S."/>
            <person name="Grimwood J."/>
            <person name="Han X."/>
            <person name="Sun S."/>
            <person name="Hou Z."/>
            <person name="He W."/>
            <person name="Dai G."/>
            <person name="Sun C."/>
            <person name="Schmutz J."/>
            <person name="Leebens-Mack J.H."/>
            <person name="Li F.W."/>
            <person name="Wang L."/>
        </authorList>
    </citation>
    <scope>NUCLEOTIDE SEQUENCE [LARGE SCALE GENOMIC DNA]</scope>
    <source>
        <strain evidence="2">cv. PW_Plant_1</strain>
    </source>
</reference>
<proteinExistence type="predicted"/>